<evidence type="ECO:0000313" key="5">
    <source>
        <dbReference type="Proteomes" id="UP001501570"/>
    </source>
</evidence>
<sequence>MIRSLFPVTAIAASAALVLATASPSRAMSGGGPVDDAATAPWVATLAETIDAPLPQRAGCGGVLITPDRVLTAGHCVDHLDPSQTEVHVDARVLSGDPGQVRGIRGVAALPGYRLLPSPVTGRDFVPDASVAGDEIACQVSGGNSAGTSQATSDPVTVTG</sequence>
<dbReference type="Proteomes" id="UP001501570">
    <property type="component" value="Unassembled WGS sequence"/>
</dbReference>
<feature type="region of interest" description="Disordered" evidence="1">
    <location>
        <begin position="141"/>
        <end position="160"/>
    </location>
</feature>
<organism evidence="4 5">
    <name type="scientific">Rugosimonospora acidiphila</name>
    <dbReference type="NCBI Taxonomy" id="556531"/>
    <lineage>
        <taxon>Bacteria</taxon>
        <taxon>Bacillati</taxon>
        <taxon>Actinomycetota</taxon>
        <taxon>Actinomycetes</taxon>
        <taxon>Micromonosporales</taxon>
        <taxon>Micromonosporaceae</taxon>
        <taxon>Rugosimonospora</taxon>
    </lineage>
</organism>
<accession>A0ABP9RQK4</accession>
<dbReference type="Gene3D" id="2.40.10.10">
    <property type="entry name" value="Trypsin-like serine proteases"/>
    <property type="match status" value="1"/>
</dbReference>
<dbReference type="SUPFAM" id="SSF50494">
    <property type="entry name" value="Trypsin-like serine proteases"/>
    <property type="match status" value="1"/>
</dbReference>
<evidence type="ECO:0000256" key="2">
    <source>
        <dbReference type="SAM" id="SignalP"/>
    </source>
</evidence>
<dbReference type="InterPro" id="IPR001254">
    <property type="entry name" value="Trypsin_dom"/>
</dbReference>
<gene>
    <name evidence="4" type="ORF">GCM10023322_19830</name>
</gene>
<dbReference type="RefSeq" id="WP_345628145.1">
    <property type="nucleotide sequence ID" value="NZ_BAABJQ010000004.1"/>
</dbReference>
<name>A0ABP9RQK4_9ACTN</name>
<dbReference type="PROSITE" id="PS00134">
    <property type="entry name" value="TRYPSIN_HIS"/>
    <property type="match status" value="1"/>
</dbReference>
<comment type="caution">
    <text evidence="4">The sequence shown here is derived from an EMBL/GenBank/DDBJ whole genome shotgun (WGS) entry which is preliminary data.</text>
</comment>
<proteinExistence type="predicted"/>
<dbReference type="Pfam" id="PF00089">
    <property type="entry name" value="Trypsin"/>
    <property type="match status" value="1"/>
</dbReference>
<reference evidence="5" key="1">
    <citation type="journal article" date="2019" name="Int. J. Syst. Evol. Microbiol.">
        <title>The Global Catalogue of Microorganisms (GCM) 10K type strain sequencing project: providing services to taxonomists for standard genome sequencing and annotation.</title>
        <authorList>
            <consortium name="The Broad Institute Genomics Platform"/>
            <consortium name="The Broad Institute Genome Sequencing Center for Infectious Disease"/>
            <person name="Wu L."/>
            <person name="Ma J."/>
        </authorList>
    </citation>
    <scope>NUCLEOTIDE SEQUENCE [LARGE SCALE GENOMIC DNA]</scope>
    <source>
        <strain evidence="5">JCM 18304</strain>
    </source>
</reference>
<evidence type="ECO:0000259" key="3">
    <source>
        <dbReference type="Pfam" id="PF00089"/>
    </source>
</evidence>
<keyword evidence="5" id="KW-1185">Reference proteome</keyword>
<dbReference type="EMBL" id="BAABJQ010000004">
    <property type="protein sequence ID" value="GAA5182562.1"/>
    <property type="molecule type" value="Genomic_DNA"/>
</dbReference>
<feature type="chain" id="PRO_5046852701" description="Peptidase S1 domain-containing protein" evidence="2">
    <location>
        <begin position="28"/>
        <end position="160"/>
    </location>
</feature>
<evidence type="ECO:0000313" key="4">
    <source>
        <dbReference type="EMBL" id="GAA5182562.1"/>
    </source>
</evidence>
<keyword evidence="2" id="KW-0732">Signal</keyword>
<protein>
    <recommendedName>
        <fullName evidence="3">Peptidase S1 domain-containing protein</fullName>
    </recommendedName>
</protein>
<dbReference type="InterPro" id="IPR009003">
    <property type="entry name" value="Peptidase_S1_PA"/>
</dbReference>
<feature type="domain" description="Peptidase S1" evidence="3">
    <location>
        <begin position="36"/>
        <end position="114"/>
    </location>
</feature>
<evidence type="ECO:0000256" key="1">
    <source>
        <dbReference type="SAM" id="MobiDB-lite"/>
    </source>
</evidence>
<feature type="signal peptide" evidence="2">
    <location>
        <begin position="1"/>
        <end position="27"/>
    </location>
</feature>
<dbReference type="InterPro" id="IPR018114">
    <property type="entry name" value="TRYPSIN_HIS"/>
</dbReference>
<dbReference type="InterPro" id="IPR043504">
    <property type="entry name" value="Peptidase_S1_PA_chymotrypsin"/>
</dbReference>